<feature type="coiled-coil region" evidence="1">
    <location>
        <begin position="163"/>
        <end position="190"/>
    </location>
</feature>
<proteinExistence type="predicted"/>
<dbReference type="InterPro" id="IPR033192">
    <property type="entry name" value="ODAD3"/>
</dbReference>
<name>A0A7S3I9A9_9CILI</name>
<organism evidence="2">
    <name type="scientific">Fabrea salina</name>
    <dbReference type="NCBI Taxonomy" id="342563"/>
    <lineage>
        <taxon>Eukaryota</taxon>
        <taxon>Sar</taxon>
        <taxon>Alveolata</taxon>
        <taxon>Ciliophora</taxon>
        <taxon>Postciliodesmatophora</taxon>
        <taxon>Heterotrichea</taxon>
        <taxon>Heterotrichida</taxon>
        <taxon>Fabreidae</taxon>
        <taxon>Fabrea</taxon>
    </lineage>
</organism>
<protein>
    <submittedName>
        <fullName evidence="2">Uncharacterized protein</fullName>
    </submittedName>
</protein>
<dbReference type="PANTHER" id="PTHR46518:SF1">
    <property type="entry name" value="OUTER DYNEIN ARM-DOCKING COMPLEX SUBUNIT 3"/>
    <property type="match status" value="1"/>
</dbReference>
<reference evidence="2" key="1">
    <citation type="submission" date="2021-01" db="EMBL/GenBank/DDBJ databases">
        <authorList>
            <person name="Corre E."/>
            <person name="Pelletier E."/>
            <person name="Niang G."/>
            <person name="Scheremetjew M."/>
            <person name="Finn R."/>
            <person name="Kale V."/>
            <person name="Holt S."/>
            <person name="Cochrane G."/>
            <person name="Meng A."/>
            <person name="Brown T."/>
            <person name="Cohen L."/>
        </authorList>
    </citation>
    <scope>NUCLEOTIDE SEQUENCE</scope>
</reference>
<keyword evidence="1" id="KW-0175">Coiled coil</keyword>
<evidence type="ECO:0000256" key="1">
    <source>
        <dbReference type="SAM" id="Coils"/>
    </source>
</evidence>
<accession>A0A7S3I9A9</accession>
<dbReference type="AlphaFoldDB" id="A0A7S3I9A9"/>
<dbReference type="GO" id="GO:0097542">
    <property type="term" value="C:ciliary tip"/>
    <property type="evidence" value="ECO:0007669"/>
    <property type="project" value="TreeGrafter"/>
</dbReference>
<dbReference type="GO" id="GO:0035253">
    <property type="term" value="C:ciliary rootlet"/>
    <property type="evidence" value="ECO:0007669"/>
    <property type="project" value="TreeGrafter"/>
</dbReference>
<feature type="coiled-coil region" evidence="1">
    <location>
        <begin position="310"/>
        <end position="351"/>
    </location>
</feature>
<dbReference type="GO" id="GO:0036064">
    <property type="term" value="C:ciliary basal body"/>
    <property type="evidence" value="ECO:0007669"/>
    <property type="project" value="TreeGrafter"/>
</dbReference>
<dbReference type="EMBL" id="HBIF01000705">
    <property type="protein sequence ID" value="CAE0317343.1"/>
    <property type="molecule type" value="Transcribed_RNA"/>
</dbReference>
<dbReference type="PANTHER" id="PTHR46518">
    <property type="entry name" value="COILED-COIL DOMAIN-CONTAINING PROTEIN 151"/>
    <property type="match status" value="1"/>
</dbReference>
<evidence type="ECO:0000313" key="2">
    <source>
        <dbReference type="EMBL" id="CAE0317343.1"/>
    </source>
</evidence>
<gene>
    <name evidence="2" type="ORF">FSAL1345_LOCUS612</name>
</gene>
<dbReference type="GO" id="GO:0036158">
    <property type="term" value="P:outer dynein arm assembly"/>
    <property type="evidence" value="ECO:0007669"/>
    <property type="project" value="InterPro"/>
</dbReference>
<dbReference type="GO" id="GO:0003341">
    <property type="term" value="P:cilium movement"/>
    <property type="evidence" value="ECO:0007669"/>
    <property type="project" value="InterPro"/>
</dbReference>
<sequence length="477" mass="55866">MELQENLSKTSRYIPPSRIHNTLNSTFHNQATSRRLKQDLVYAHKVADRNCSAPLPKLSAKDLQKAELQGQLAKIRVNYDKHKRAWDQKAFKASKLKKELQYIDEVKTAREGSYSQREEKLKIVEERLKQAIKQQKLEQEHSEIYLHMENRMQATWIDCENKTNETQKKLESLEKELKVTQQKERTAKQTMTRVKKDYLDLKVKISQAKGLQEKEVERLESHIKQRTFLSQKNTDIRKRHKELKEKVLIDENSNNTKALKEALLLHQTWHRFLNFKFSEDRKKSHSLEAAFERIKVHTGISDINTVVMKFLTKEQNYDELMEAVKQKENEVSEYKERLEKIQTAVNELSISSQHANEKDSKDLKVTLADKLKSLNTLKNKHLLISNTHQKIKKCLLRMLKSIKTFDSSEVNCSESTELKTILEEMKAGVHEKLTEISQAKDETREKIDLEKSVKIGDIIEAIPEKLRSPAREEELSD</sequence>